<feature type="compositionally biased region" description="Basic residues" evidence="4">
    <location>
        <begin position="280"/>
        <end position="298"/>
    </location>
</feature>
<dbReference type="HOGENOM" id="CLU_367119_0_0_4"/>
<dbReference type="GO" id="GO:0006006">
    <property type="term" value="P:glucose metabolic process"/>
    <property type="evidence" value="ECO:0007669"/>
    <property type="project" value="TreeGrafter"/>
</dbReference>
<dbReference type="PRINTS" id="PR00081">
    <property type="entry name" value="GDHRDH"/>
</dbReference>
<dbReference type="NCBIfam" id="NF005464">
    <property type="entry name" value="PRK07060.1-1"/>
    <property type="match status" value="1"/>
</dbReference>
<comment type="similarity">
    <text evidence="1">Belongs to the short-chain dehydrogenases/reductases (SDR) family.</text>
</comment>
<feature type="compositionally biased region" description="Basic residues" evidence="4">
    <location>
        <begin position="400"/>
        <end position="421"/>
    </location>
</feature>
<keyword evidence="3" id="KW-0521">NADP</keyword>
<dbReference type="InterPro" id="IPR002347">
    <property type="entry name" value="SDR_fam"/>
</dbReference>
<accession>Q3JSI4</accession>
<evidence type="ECO:0000256" key="4">
    <source>
        <dbReference type="SAM" id="MobiDB-lite"/>
    </source>
</evidence>
<dbReference type="AlphaFoldDB" id="Q3JSI4"/>
<evidence type="ECO:0000313" key="6">
    <source>
        <dbReference type="EMBL" id="ABA50592.1"/>
    </source>
</evidence>
<feature type="compositionally biased region" description="Basic residues" evidence="4">
    <location>
        <begin position="173"/>
        <end position="202"/>
    </location>
</feature>
<feature type="compositionally biased region" description="Basic and acidic residues" evidence="4">
    <location>
        <begin position="73"/>
        <end position="82"/>
    </location>
</feature>
<feature type="region of interest" description="Disordered" evidence="4">
    <location>
        <begin position="50"/>
        <end position="130"/>
    </location>
</feature>
<sequence>MRDWCRHRHPEHEGGARRPRRRDPRAACGGVPAGHAQAAVGRAVAARVVRRGARMHRAGERRRARGGHRRRVDRGALREQPVRRLGHSGRPRDAAAASVPHLDGPARDRRGRLGARARRRRTAWRDHGQRRRQLLRLHEDAVAAREAPRRVGERALLRAAERVRRVSADGRARGRSQRGGQHRRRLRSGPPRLVRRGARHAGHSGDDDAGAARRFGRGGGRAAARMGARARPRGGHARRRGRRRRGRRDVRGGCDAARPARRDDRHEHVLGLPCRDGRRAARARQHAARVRRPARPVRVRRRDHGGRVGIVVSRAVLPRGNRGRARGRRRRASPARGRRRRGQRGQRRRAVPAVPDGRAQPGVGREGERRVRRPVAISHARASVPRGARRARVCAQAQHRGGRGRRARARCAARRGRRRRAFGSVDAEHRRHHRLPGVDDRRGGRGGDGRGAARRARRGSRVARGRAARLGHARRARAPRRASRGVARRALRAVRRALSGAPTLHARIADIMSVAFDFHGRSFLVTGASSGIGRAAAVALRGGGARVVAAARNARELERLAHETGCEPLELDVGCDASVRAALSGERMRDAFDGLINCAGVTSLAAAIDTTADEFDRVMAVNARGAMLVARHVARAMIRAGRGGSIVNVSSQAALVALPSHLAYCASKAALDAMTRVLCVELGPHGIRVNSVNPTVTLTPMAERAWSDPHASGPMLAAIPLGRFARVADVVAPILFLSSDAAAMVSGVALPVDGGYTAR</sequence>
<dbReference type="InterPro" id="IPR051737">
    <property type="entry name" value="L-xylulose/Carbonyl_redctase"/>
</dbReference>
<feature type="compositionally biased region" description="Basic and acidic residues" evidence="4">
    <location>
        <begin position="258"/>
        <end position="279"/>
    </location>
</feature>
<proteinExistence type="inferred from homology"/>
<dbReference type="PANTHER" id="PTHR44252">
    <property type="entry name" value="D-ERYTHRULOSE REDUCTASE"/>
    <property type="match status" value="1"/>
</dbReference>
<dbReference type="KEGG" id="bpm:BURPS1710b_2074"/>
<dbReference type="Pfam" id="PF13561">
    <property type="entry name" value="adh_short_C2"/>
    <property type="match status" value="1"/>
</dbReference>
<feature type="compositionally biased region" description="Basic and acidic residues" evidence="4">
    <location>
        <begin position="436"/>
        <end position="448"/>
    </location>
</feature>
<dbReference type="SUPFAM" id="SSF51735">
    <property type="entry name" value="NAD(P)-binding Rossmann-fold domains"/>
    <property type="match status" value="1"/>
</dbReference>
<feature type="compositionally biased region" description="Basic and acidic residues" evidence="4">
    <location>
        <begin position="1"/>
        <end position="16"/>
    </location>
</feature>
<dbReference type="EMBL" id="CP000124">
    <property type="protein sequence ID" value="ABA50592.1"/>
    <property type="molecule type" value="Genomic_DNA"/>
</dbReference>
<feature type="compositionally biased region" description="Basic residues" evidence="4">
    <location>
        <begin position="321"/>
        <end position="350"/>
    </location>
</feature>
<feature type="compositionally biased region" description="Basic residues" evidence="4">
    <location>
        <begin position="228"/>
        <end position="248"/>
    </location>
</feature>
<reference evidence="6 7" key="1">
    <citation type="submission" date="2005-09" db="EMBL/GenBank/DDBJ databases">
        <authorList>
            <person name="Woods D.E."/>
            <person name="Nierman W.C."/>
        </authorList>
    </citation>
    <scope>NUCLEOTIDE SEQUENCE [LARGE SCALE GENOMIC DNA]</scope>
    <source>
        <strain evidence="6 7">1710b</strain>
    </source>
</reference>
<evidence type="ECO:0000256" key="1">
    <source>
        <dbReference type="ARBA" id="ARBA00006484"/>
    </source>
</evidence>
<dbReference type="PANTHER" id="PTHR44252:SF3">
    <property type="entry name" value="D-ERYTHRULOSE REDUCTASE-RELATED"/>
    <property type="match status" value="1"/>
</dbReference>
<evidence type="ECO:0000256" key="3">
    <source>
        <dbReference type="ARBA" id="ARBA00022857"/>
    </source>
</evidence>
<feature type="compositionally biased region" description="Basic residues" evidence="4">
    <location>
        <begin position="109"/>
        <end position="130"/>
    </location>
</feature>
<dbReference type="PROSITE" id="PS00061">
    <property type="entry name" value="ADH_SHORT"/>
    <property type="match status" value="1"/>
</dbReference>
<dbReference type="SMART" id="SM00822">
    <property type="entry name" value="PKS_KR"/>
    <property type="match status" value="1"/>
</dbReference>
<organism evidence="6 7">
    <name type="scientific">Burkholderia pseudomallei (strain 1710b)</name>
    <dbReference type="NCBI Taxonomy" id="320372"/>
    <lineage>
        <taxon>Bacteria</taxon>
        <taxon>Pseudomonadati</taxon>
        <taxon>Pseudomonadota</taxon>
        <taxon>Betaproteobacteria</taxon>
        <taxon>Burkholderiales</taxon>
        <taxon>Burkholderiaceae</taxon>
        <taxon>Burkholderia</taxon>
        <taxon>pseudomallei group</taxon>
    </lineage>
</organism>
<feature type="region of interest" description="Disordered" evidence="4">
    <location>
        <begin position="317"/>
        <end position="370"/>
    </location>
</feature>
<evidence type="ECO:0000256" key="2">
    <source>
        <dbReference type="ARBA" id="ARBA00011881"/>
    </source>
</evidence>
<feature type="region of interest" description="Disordered" evidence="4">
    <location>
        <begin position="1"/>
        <end position="36"/>
    </location>
</feature>
<dbReference type="EnsemblBacteria" id="ABA50592">
    <property type="protein sequence ID" value="ABA50592"/>
    <property type="gene ID" value="BURPS1710b_2074"/>
</dbReference>
<feature type="region of interest" description="Disordered" evidence="4">
    <location>
        <begin position="166"/>
        <end position="298"/>
    </location>
</feature>
<dbReference type="NCBIfam" id="NF005467">
    <property type="entry name" value="PRK07060.1-5"/>
    <property type="match status" value="1"/>
</dbReference>
<gene>
    <name evidence="6" type="ordered locus">BURPS1710b_2074</name>
</gene>
<dbReference type="InterPro" id="IPR036291">
    <property type="entry name" value="NAD(P)-bd_dom_sf"/>
</dbReference>
<dbReference type="PRINTS" id="PR00080">
    <property type="entry name" value="SDRFAMILY"/>
</dbReference>
<evidence type="ECO:0000313" key="7">
    <source>
        <dbReference type="Proteomes" id="UP000002700"/>
    </source>
</evidence>
<dbReference type="InterPro" id="IPR057326">
    <property type="entry name" value="KR_dom"/>
</dbReference>
<feature type="domain" description="Ketoreductase" evidence="5">
    <location>
        <begin position="521"/>
        <end position="699"/>
    </location>
</feature>
<feature type="region of interest" description="Disordered" evidence="4">
    <location>
        <begin position="395"/>
        <end position="484"/>
    </location>
</feature>
<dbReference type="GO" id="GO:0004090">
    <property type="term" value="F:carbonyl reductase (NADPH) activity"/>
    <property type="evidence" value="ECO:0007669"/>
    <property type="project" value="TreeGrafter"/>
</dbReference>
<feature type="compositionally biased region" description="Basic residues" evidence="4">
    <location>
        <begin position="452"/>
        <end position="484"/>
    </location>
</feature>
<dbReference type="Proteomes" id="UP000002700">
    <property type="component" value="Chromosome I"/>
</dbReference>
<protein>
    <submittedName>
        <fullName evidence="6">Oxidoreductase, short chain dehydrogenase/reductase family</fullName>
    </submittedName>
</protein>
<dbReference type="FunFam" id="3.40.50.720:FF:000084">
    <property type="entry name" value="Short-chain dehydrogenase reductase"/>
    <property type="match status" value="1"/>
</dbReference>
<comment type="subunit">
    <text evidence="2">Homotetramer.</text>
</comment>
<dbReference type="GO" id="GO:0005997">
    <property type="term" value="P:xylulose metabolic process"/>
    <property type="evidence" value="ECO:0007669"/>
    <property type="project" value="TreeGrafter"/>
</dbReference>
<dbReference type="Gene3D" id="3.40.50.720">
    <property type="entry name" value="NAD(P)-binding Rossmann-like Domain"/>
    <property type="match status" value="1"/>
</dbReference>
<dbReference type="InterPro" id="IPR020904">
    <property type="entry name" value="Sc_DH/Rdtase_CS"/>
</dbReference>
<name>Q3JSI4_BURP1</name>
<dbReference type="GO" id="GO:0050038">
    <property type="term" value="F:L-xylulose reductase (NADPH) activity"/>
    <property type="evidence" value="ECO:0007669"/>
    <property type="project" value="TreeGrafter"/>
</dbReference>
<evidence type="ECO:0000259" key="5">
    <source>
        <dbReference type="SMART" id="SM00822"/>
    </source>
</evidence>
<feature type="compositionally biased region" description="Basic residues" evidence="4">
    <location>
        <begin position="50"/>
        <end position="72"/>
    </location>
</feature>